<proteinExistence type="predicted"/>
<reference evidence="1" key="1">
    <citation type="submission" date="2018-02" db="EMBL/GenBank/DDBJ databases">
        <title>Rhizophora mucronata_Transcriptome.</title>
        <authorList>
            <person name="Meera S.P."/>
            <person name="Sreeshan A."/>
            <person name="Augustine A."/>
        </authorList>
    </citation>
    <scope>NUCLEOTIDE SEQUENCE</scope>
    <source>
        <tissue evidence="1">Leaf</tissue>
    </source>
</reference>
<protein>
    <submittedName>
        <fullName evidence="1">Uncharacterized protein</fullName>
    </submittedName>
</protein>
<accession>A0A2P2NRK3</accession>
<evidence type="ECO:0000313" key="1">
    <source>
        <dbReference type="EMBL" id="MBX45137.1"/>
    </source>
</evidence>
<dbReference type="AlphaFoldDB" id="A0A2P2NRK3"/>
<sequence>MDFSIDFLFQRQIRVSNFSFPCTKIKLDMLSITSRTLAWGFSSCIAGRM</sequence>
<organism evidence="1">
    <name type="scientific">Rhizophora mucronata</name>
    <name type="common">Asiatic mangrove</name>
    <dbReference type="NCBI Taxonomy" id="61149"/>
    <lineage>
        <taxon>Eukaryota</taxon>
        <taxon>Viridiplantae</taxon>
        <taxon>Streptophyta</taxon>
        <taxon>Embryophyta</taxon>
        <taxon>Tracheophyta</taxon>
        <taxon>Spermatophyta</taxon>
        <taxon>Magnoliopsida</taxon>
        <taxon>eudicotyledons</taxon>
        <taxon>Gunneridae</taxon>
        <taxon>Pentapetalae</taxon>
        <taxon>rosids</taxon>
        <taxon>fabids</taxon>
        <taxon>Malpighiales</taxon>
        <taxon>Rhizophoraceae</taxon>
        <taxon>Rhizophora</taxon>
    </lineage>
</organism>
<name>A0A2P2NRK3_RHIMU</name>
<dbReference type="EMBL" id="GGEC01064653">
    <property type="protein sequence ID" value="MBX45137.1"/>
    <property type="molecule type" value="Transcribed_RNA"/>
</dbReference>